<evidence type="ECO:0000256" key="3">
    <source>
        <dbReference type="ARBA" id="ARBA00022884"/>
    </source>
</evidence>
<accession>A0AAD9INI3</accession>
<dbReference type="InterPro" id="IPR036416">
    <property type="entry name" value="Pept_tRNA_hydro_sf"/>
</dbReference>
<protein>
    <recommendedName>
        <fullName evidence="6">RRM domain-containing protein</fullName>
    </recommendedName>
</protein>
<dbReference type="PANTHER" id="PTHR17224">
    <property type="entry name" value="PEPTIDYL-TRNA HYDROLASE"/>
    <property type="match status" value="1"/>
</dbReference>
<dbReference type="GO" id="GO:0004045">
    <property type="term" value="F:peptidyl-tRNA hydrolase activity"/>
    <property type="evidence" value="ECO:0007669"/>
    <property type="project" value="InterPro"/>
</dbReference>
<dbReference type="Pfam" id="PF00076">
    <property type="entry name" value="RRM_1"/>
    <property type="match status" value="1"/>
</dbReference>
<feature type="region of interest" description="Disordered" evidence="5">
    <location>
        <begin position="256"/>
        <end position="290"/>
    </location>
</feature>
<dbReference type="EMBL" id="JASFZW010000003">
    <property type="protein sequence ID" value="KAK2079272.1"/>
    <property type="molecule type" value="Genomic_DNA"/>
</dbReference>
<proteinExistence type="predicted"/>
<keyword evidence="2" id="KW-0378">Hydrolase</keyword>
<dbReference type="AlphaFoldDB" id="A0AAD9INI3"/>
<dbReference type="InterPro" id="IPR001328">
    <property type="entry name" value="Pept_tRNA_hydro"/>
</dbReference>
<dbReference type="InterPro" id="IPR000504">
    <property type="entry name" value="RRM_dom"/>
</dbReference>
<keyword evidence="1" id="KW-0820">tRNA-binding</keyword>
<gene>
    <name evidence="7" type="ORF">QBZ16_002963</name>
</gene>
<dbReference type="InterPro" id="IPR035979">
    <property type="entry name" value="RBD_domain_sf"/>
</dbReference>
<evidence type="ECO:0000256" key="5">
    <source>
        <dbReference type="SAM" id="MobiDB-lite"/>
    </source>
</evidence>
<keyword evidence="3 4" id="KW-0694">RNA-binding</keyword>
<evidence type="ECO:0000313" key="7">
    <source>
        <dbReference type="EMBL" id="KAK2079272.1"/>
    </source>
</evidence>
<dbReference type="Pfam" id="PF01195">
    <property type="entry name" value="Pept_tRNA_hydro"/>
    <property type="match status" value="1"/>
</dbReference>
<evidence type="ECO:0000313" key="8">
    <source>
        <dbReference type="Proteomes" id="UP001255856"/>
    </source>
</evidence>
<evidence type="ECO:0000256" key="4">
    <source>
        <dbReference type="PROSITE-ProRule" id="PRU00176"/>
    </source>
</evidence>
<evidence type="ECO:0000256" key="2">
    <source>
        <dbReference type="ARBA" id="ARBA00022801"/>
    </source>
</evidence>
<dbReference type="Gene3D" id="3.30.70.330">
    <property type="match status" value="1"/>
</dbReference>
<evidence type="ECO:0000256" key="1">
    <source>
        <dbReference type="ARBA" id="ARBA00022555"/>
    </source>
</evidence>
<feature type="domain" description="RRM" evidence="6">
    <location>
        <begin position="21"/>
        <end position="99"/>
    </location>
</feature>
<comment type="caution">
    <text evidence="7">The sequence shown here is derived from an EMBL/GenBank/DDBJ whole genome shotgun (WGS) entry which is preliminary data.</text>
</comment>
<name>A0AAD9INI3_PROWI</name>
<dbReference type="Proteomes" id="UP001255856">
    <property type="component" value="Unassembled WGS sequence"/>
</dbReference>
<dbReference type="CDD" id="cd00462">
    <property type="entry name" value="PTH"/>
    <property type="match status" value="1"/>
</dbReference>
<dbReference type="SMART" id="SM00360">
    <property type="entry name" value="RRM"/>
    <property type="match status" value="1"/>
</dbReference>
<sequence>MSRERGRDDRDGGRGRDDRKVSLLVRNLPLDARPDEVRRIFERFGEVRDVYLPRDFYSGRPKGFGFIEMLDTREADEAIYNIDRTELGGRTITVAVAASFSVAQPQPLANGFTQPVRVVGFDLIDRLAQEEGIHVTKHAENALTGRGRIGDVPVLLAKPQTFMNRSGTSVSALARYHKIPKDRILIVADDLDTPLGALRLRTKGSHGGHNGLRSFRRTELETVDAMLQEGADAVRALVSLGLDKAVSGCRLDARGKQYTRQAASKKRKGEPRPETARPGPNQSGAAAECA</sequence>
<evidence type="ECO:0000259" key="6">
    <source>
        <dbReference type="PROSITE" id="PS50102"/>
    </source>
</evidence>
<dbReference type="InterPro" id="IPR012677">
    <property type="entry name" value="Nucleotide-bd_a/b_plait_sf"/>
</dbReference>
<dbReference type="Gene3D" id="3.40.50.1470">
    <property type="entry name" value="Peptidyl-tRNA hydrolase"/>
    <property type="match status" value="1"/>
</dbReference>
<dbReference type="GO" id="GO:0000049">
    <property type="term" value="F:tRNA binding"/>
    <property type="evidence" value="ECO:0007669"/>
    <property type="project" value="UniProtKB-KW"/>
</dbReference>
<dbReference type="PROSITE" id="PS50102">
    <property type="entry name" value="RRM"/>
    <property type="match status" value="1"/>
</dbReference>
<organism evidence="7 8">
    <name type="scientific">Prototheca wickerhamii</name>
    <dbReference type="NCBI Taxonomy" id="3111"/>
    <lineage>
        <taxon>Eukaryota</taxon>
        <taxon>Viridiplantae</taxon>
        <taxon>Chlorophyta</taxon>
        <taxon>core chlorophytes</taxon>
        <taxon>Trebouxiophyceae</taxon>
        <taxon>Chlorellales</taxon>
        <taxon>Chlorellaceae</taxon>
        <taxon>Prototheca</taxon>
    </lineage>
</organism>
<reference evidence="7" key="1">
    <citation type="submission" date="2021-01" db="EMBL/GenBank/DDBJ databases">
        <authorList>
            <person name="Eckstrom K.M.E."/>
        </authorList>
    </citation>
    <scope>NUCLEOTIDE SEQUENCE</scope>
    <source>
        <strain evidence="7">UVCC 0001</strain>
    </source>
</reference>
<dbReference type="PANTHER" id="PTHR17224:SF1">
    <property type="entry name" value="PEPTIDYL-TRNA HYDROLASE"/>
    <property type="match status" value="1"/>
</dbReference>
<dbReference type="SUPFAM" id="SSF54928">
    <property type="entry name" value="RNA-binding domain, RBD"/>
    <property type="match status" value="1"/>
</dbReference>
<dbReference type="SUPFAM" id="SSF53178">
    <property type="entry name" value="Peptidyl-tRNA hydrolase-like"/>
    <property type="match status" value="1"/>
</dbReference>
<keyword evidence="8" id="KW-1185">Reference proteome</keyword>